<protein>
    <submittedName>
        <fullName evidence="2">Uncharacterized protein</fullName>
    </submittedName>
</protein>
<proteinExistence type="predicted"/>
<accession>A0A8T0BN83</accession>
<keyword evidence="1" id="KW-1133">Transmembrane helix</keyword>
<keyword evidence="1" id="KW-0812">Transmembrane</keyword>
<reference evidence="2" key="1">
    <citation type="submission" date="2020-08" db="EMBL/GenBank/DDBJ databases">
        <title>Chromosome-level assembly of Southern catfish (Silurus meridionalis) provides insights into visual adaptation to the nocturnal and benthic lifestyles.</title>
        <authorList>
            <person name="Zhang Y."/>
            <person name="Wang D."/>
            <person name="Peng Z."/>
        </authorList>
    </citation>
    <scope>NUCLEOTIDE SEQUENCE</scope>
    <source>
        <strain evidence="2">SWU-2019-XX</strain>
        <tissue evidence="2">Muscle</tissue>
    </source>
</reference>
<evidence type="ECO:0000313" key="2">
    <source>
        <dbReference type="EMBL" id="KAF7706886.1"/>
    </source>
</evidence>
<comment type="caution">
    <text evidence="2">The sequence shown here is derived from an EMBL/GenBank/DDBJ whole genome shotgun (WGS) entry which is preliminary data.</text>
</comment>
<dbReference type="EMBL" id="JABFDY010000006">
    <property type="protein sequence ID" value="KAF7706886.1"/>
    <property type="molecule type" value="Genomic_DNA"/>
</dbReference>
<feature type="transmembrane region" description="Helical" evidence="1">
    <location>
        <begin position="48"/>
        <end position="71"/>
    </location>
</feature>
<evidence type="ECO:0000256" key="1">
    <source>
        <dbReference type="SAM" id="Phobius"/>
    </source>
</evidence>
<organism evidence="2 3">
    <name type="scientific">Silurus meridionalis</name>
    <name type="common">Southern catfish</name>
    <name type="synonym">Silurus soldatovi meridionalis</name>
    <dbReference type="NCBI Taxonomy" id="175797"/>
    <lineage>
        <taxon>Eukaryota</taxon>
        <taxon>Metazoa</taxon>
        <taxon>Chordata</taxon>
        <taxon>Craniata</taxon>
        <taxon>Vertebrata</taxon>
        <taxon>Euteleostomi</taxon>
        <taxon>Actinopterygii</taxon>
        <taxon>Neopterygii</taxon>
        <taxon>Teleostei</taxon>
        <taxon>Ostariophysi</taxon>
        <taxon>Siluriformes</taxon>
        <taxon>Siluridae</taxon>
        <taxon>Silurus</taxon>
    </lineage>
</organism>
<name>A0A8T0BN83_SILME</name>
<evidence type="ECO:0000313" key="3">
    <source>
        <dbReference type="Proteomes" id="UP000606274"/>
    </source>
</evidence>
<sequence length="145" mass="16776">MLFKRGEDIWKTRTQQGKNLLRLSQVPQNLNHNRKYLKMQRKLQRENFFFFFFCLSSSSVWMGIVSAQQFFRSLQMFNQVQVWGLAGPLEDIHRATPLLSWLCAQGRCSVGRKTVVPEVESTGFHQGYLGTLLKSSFSILTSLPV</sequence>
<dbReference type="AlphaFoldDB" id="A0A8T0BN83"/>
<dbReference type="Proteomes" id="UP000606274">
    <property type="component" value="Unassembled WGS sequence"/>
</dbReference>
<gene>
    <name evidence="2" type="ORF">HF521_020140</name>
</gene>
<keyword evidence="3" id="KW-1185">Reference proteome</keyword>
<keyword evidence="1" id="KW-0472">Membrane</keyword>